<accession>A0AAC9UKG9</accession>
<name>A0AAC9UKG9_9GAMM</name>
<gene>
    <name evidence="2" type="ORF">PNIG_a3611</name>
</gene>
<evidence type="ECO:0000313" key="3">
    <source>
        <dbReference type="Proteomes" id="UP000198329"/>
    </source>
</evidence>
<keyword evidence="3" id="KW-1185">Reference proteome</keyword>
<keyword evidence="1" id="KW-0812">Transmembrane</keyword>
<keyword evidence="1" id="KW-1133">Transmembrane helix</keyword>
<reference evidence="2 3" key="1">
    <citation type="submission" date="2015-03" db="EMBL/GenBank/DDBJ databases">
        <authorList>
            <person name="Xie B.-B."/>
            <person name="Rong J.-C."/>
            <person name="Qin Q.-L."/>
            <person name="Zhang Y.-Z."/>
        </authorList>
    </citation>
    <scope>NUCLEOTIDE SEQUENCE [LARGE SCALE GENOMIC DNA]</scope>
    <source>
        <strain evidence="2 3">KMM 661</strain>
    </source>
</reference>
<dbReference type="Proteomes" id="UP000198329">
    <property type="component" value="Chromosome I"/>
</dbReference>
<dbReference type="KEGG" id="png:PNIG_a3611"/>
<dbReference type="AlphaFoldDB" id="A0AAC9UKG9"/>
<feature type="transmembrane region" description="Helical" evidence="1">
    <location>
        <begin position="25"/>
        <end position="42"/>
    </location>
</feature>
<keyword evidence="1" id="KW-0472">Membrane</keyword>
<protein>
    <submittedName>
        <fullName evidence="2">Uncharacterized protein</fullName>
    </submittedName>
</protein>
<evidence type="ECO:0000256" key="1">
    <source>
        <dbReference type="SAM" id="Phobius"/>
    </source>
</evidence>
<evidence type="ECO:0000313" key="2">
    <source>
        <dbReference type="EMBL" id="ASM55484.1"/>
    </source>
</evidence>
<dbReference type="EMBL" id="CP011036">
    <property type="protein sequence ID" value="ASM55484.1"/>
    <property type="molecule type" value="Genomic_DNA"/>
</dbReference>
<sequence length="44" mass="4685">MSLCLALLILQRVLPAVVTIIGYAAMALFTLASTVILNLTPARK</sequence>
<proteinExistence type="predicted"/>
<organism evidence="2 3">
    <name type="scientific">Pseudoalteromonas nigrifaciens</name>
    <dbReference type="NCBI Taxonomy" id="28109"/>
    <lineage>
        <taxon>Bacteria</taxon>
        <taxon>Pseudomonadati</taxon>
        <taxon>Pseudomonadota</taxon>
        <taxon>Gammaproteobacteria</taxon>
        <taxon>Alteromonadales</taxon>
        <taxon>Pseudoalteromonadaceae</taxon>
        <taxon>Pseudoalteromonas</taxon>
    </lineage>
</organism>